<dbReference type="InterPro" id="IPR050097">
    <property type="entry name" value="Ferredoxin-NADP_redctase_2"/>
</dbReference>
<dbReference type="InterPro" id="IPR023753">
    <property type="entry name" value="FAD/NAD-binding_dom"/>
</dbReference>
<dbReference type="InterPro" id="IPR008255">
    <property type="entry name" value="Pyr_nucl-diS_OxRdtase_2_AS"/>
</dbReference>
<name>A0A2H0CX03_9BACT</name>
<gene>
    <name evidence="7" type="ORF">COW88_00430</name>
</gene>
<evidence type="ECO:0000256" key="2">
    <source>
        <dbReference type="ARBA" id="ARBA00022827"/>
    </source>
</evidence>
<organism evidence="7 8">
    <name type="scientific">Candidatus Lloydbacteria bacterium CG22_combo_CG10-13_8_21_14_all_47_15</name>
    <dbReference type="NCBI Taxonomy" id="1974635"/>
    <lineage>
        <taxon>Bacteria</taxon>
        <taxon>Candidatus Lloydiibacteriota</taxon>
    </lineage>
</organism>
<keyword evidence="2" id="KW-0274">FAD</keyword>
<protein>
    <recommendedName>
        <fullName evidence="6">FAD/NAD(P)-binding domain-containing protein</fullName>
    </recommendedName>
</protein>
<evidence type="ECO:0000259" key="6">
    <source>
        <dbReference type="Pfam" id="PF07992"/>
    </source>
</evidence>
<dbReference type="PRINTS" id="PR00368">
    <property type="entry name" value="FADPNR"/>
</dbReference>
<dbReference type="Proteomes" id="UP000230638">
    <property type="component" value="Unassembled WGS sequence"/>
</dbReference>
<feature type="domain" description="FAD/NAD(P)-binding" evidence="6">
    <location>
        <begin position="3"/>
        <end position="284"/>
    </location>
</feature>
<dbReference type="EMBL" id="PCTL01000002">
    <property type="protein sequence ID" value="PIP73920.1"/>
    <property type="molecule type" value="Genomic_DNA"/>
</dbReference>
<dbReference type="PRINTS" id="PR00469">
    <property type="entry name" value="PNDRDTASEII"/>
</dbReference>
<dbReference type="PROSITE" id="PS00573">
    <property type="entry name" value="PYRIDINE_REDOX_2"/>
    <property type="match status" value="1"/>
</dbReference>
<comment type="caution">
    <text evidence="7">The sequence shown here is derived from an EMBL/GenBank/DDBJ whole genome shotgun (WGS) entry which is preliminary data.</text>
</comment>
<keyword evidence="5" id="KW-0676">Redox-active center</keyword>
<accession>A0A2H0CX03</accession>
<dbReference type="Pfam" id="PF07992">
    <property type="entry name" value="Pyr_redox_2"/>
    <property type="match status" value="1"/>
</dbReference>
<evidence type="ECO:0000256" key="5">
    <source>
        <dbReference type="ARBA" id="ARBA00023284"/>
    </source>
</evidence>
<keyword evidence="3" id="KW-0560">Oxidoreductase</keyword>
<keyword evidence="4" id="KW-1015">Disulfide bond</keyword>
<reference evidence="7 8" key="1">
    <citation type="submission" date="2017-09" db="EMBL/GenBank/DDBJ databases">
        <title>Depth-based differentiation of microbial function through sediment-hosted aquifers and enrichment of novel symbionts in the deep terrestrial subsurface.</title>
        <authorList>
            <person name="Probst A.J."/>
            <person name="Ladd B."/>
            <person name="Jarett J.K."/>
            <person name="Geller-Mcgrath D.E."/>
            <person name="Sieber C.M."/>
            <person name="Emerson J.B."/>
            <person name="Anantharaman K."/>
            <person name="Thomas B.C."/>
            <person name="Malmstrom R."/>
            <person name="Stieglmeier M."/>
            <person name="Klingl A."/>
            <person name="Woyke T."/>
            <person name="Ryan C.M."/>
            <person name="Banfield J.F."/>
        </authorList>
    </citation>
    <scope>NUCLEOTIDE SEQUENCE [LARGE SCALE GENOMIC DNA]</scope>
    <source>
        <strain evidence="7">CG22_combo_CG10-13_8_21_14_all_47_15</strain>
    </source>
</reference>
<dbReference type="PANTHER" id="PTHR48105">
    <property type="entry name" value="THIOREDOXIN REDUCTASE 1-RELATED-RELATED"/>
    <property type="match status" value="1"/>
</dbReference>
<dbReference type="SUPFAM" id="SSF51905">
    <property type="entry name" value="FAD/NAD(P)-binding domain"/>
    <property type="match status" value="1"/>
</dbReference>
<dbReference type="InterPro" id="IPR036188">
    <property type="entry name" value="FAD/NAD-bd_sf"/>
</dbReference>
<evidence type="ECO:0000313" key="8">
    <source>
        <dbReference type="Proteomes" id="UP000230638"/>
    </source>
</evidence>
<dbReference type="GO" id="GO:0016668">
    <property type="term" value="F:oxidoreductase activity, acting on a sulfur group of donors, NAD(P) as acceptor"/>
    <property type="evidence" value="ECO:0007669"/>
    <property type="project" value="UniProtKB-ARBA"/>
</dbReference>
<sequence>MDYDLIILGGGPAGAGAGVYAARKKLHTALLTKEFGGQSVVSEDIQNWLGSPSISGEELAKSFRKHLETYAGDIVAIKEGEEIQSVSEIDGGFQVETSGGVHTARAILVATGSHRRKLNIPGAKEYDNKGITYCASCDGPLFADKDVVVVGGGNAAFETAAQLLAYTKSVTLLNRSGEFKADPVTVEKVLKHPKMTALKHTEPIEIKGEKFVSGIVYKNTETGEQTEKSVEGIFVEIGAIPTTDFVKTLVALNNFGAVEIDPWTQQTSKAGIWAAGDCTNVRYHQNNISAGDGVRALEDIFNWLHAK</sequence>
<proteinExistence type="predicted"/>
<dbReference type="AlphaFoldDB" id="A0A2H0CX03"/>
<dbReference type="Gene3D" id="3.50.50.60">
    <property type="entry name" value="FAD/NAD(P)-binding domain"/>
    <property type="match status" value="2"/>
</dbReference>
<evidence type="ECO:0000256" key="4">
    <source>
        <dbReference type="ARBA" id="ARBA00023157"/>
    </source>
</evidence>
<evidence type="ECO:0000256" key="3">
    <source>
        <dbReference type="ARBA" id="ARBA00023002"/>
    </source>
</evidence>
<evidence type="ECO:0000313" key="7">
    <source>
        <dbReference type="EMBL" id="PIP73920.1"/>
    </source>
</evidence>
<keyword evidence="1" id="KW-0285">Flavoprotein</keyword>
<evidence type="ECO:0000256" key="1">
    <source>
        <dbReference type="ARBA" id="ARBA00022630"/>
    </source>
</evidence>